<evidence type="ECO:0000313" key="1">
    <source>
        <dbReference type="EnsemblMetazoa" id="ENSAATROPP008799"/>
    </source>
</evidence>
<keyword evidence="2" id="KW-1185">Reference proteome</keyword>
<evidence type="ECO:0000313" key="2">
    <source>
        <dbReference type="Proteomes" id="UP000075880"/>
    </source>
</evidence>
<sequence>MTSDDRSRSHAAGHLEEVSQNLATEMLPSGLFVVHDSTAGSEHDVSELTRR</sequence>
<dbReference type="AlphaFoldDB" id="A0AAG5DDB2"/>
<organism evidence="1 2">
    <name type="scientific">Anopheles atroparvus</name>
    <name type="common">European mosquito</name>
    <dbReference type="NCBI Taxonomy" id="41427"/>
    <lineage>
        <taxon>Eukaryota</taxon>
        <taxon>Metazoa</taxon>
        <taxon>Ecdysozoa</taxon>
        <taxon>Arthropoda</taxon>
        <taxon>Hexapoda</taxon>
        <taxon>Insecta</taxon>
        <taxon>Pterygota</taxon>
        <taxon>Neoptera</taxon>
        <taxon>Endopterygota</taxon>
        <taxon>Diptera</taxon>
        <taxon>Nematocera</taxon>
        <taxon>Culicoidea</taxon>
        <taxon>Culicidae</taxon>
        <taxon>Anophelinae</taxon>
        <taxon>Anopheles</taxon>
    </lineage>
</organism>
<accession>A0AAG5DDB2</accession>
<reference evidence="1" key="1">
    <citation type="submission" date="2024-04" db="UniProtKB">
        <authorList>
            <consortium name="EnsemblMetazoa"/>
        </authorList>
    </citation>
    <scope>IDENTIFICATION</scope>
    <source>
        <strain evidence="1">EBRO</strain>
    </source>
</reference>
<proteinExistence type="predicted"/>
<dbReference type="Proteomes" id="UP000075880">
    <property type="component" value="Unassembled WGS sequence"/>
</dbReference>
<protein>
    <submittedName>
        <fullName evidence="1">Uncharacterized protein</fullName>
    </submittedName>
</protein>
<dbReference type="EnsemblMetazoa" id="ENSAATROPT009726">
    <property type="protein sequence ID" value="ENSAATROPP008799"/>
    <property type="gene ID" value="ENSAATROPG007930"/>
</dbReference>
<name>A0AAG5DDB2_ANOAO</name>